<feature type="signal peptide" evidence="2">
    <location>
        <begin position="1"/>
        <end position="41"/>
    </location>
</feature>
<protein>
    <submittedName>
        <fullName evidence="3">Uncharacterized protein</fullName>
    </submittedName>
</protein>
<keyword evidence="4" id="KW-1185">Reference proteome</keyword>
<evidence type="ECO:0000256" key="1">
    <source>
        <dbReference type="SAM" id="MobiDB-lite"/>
    </source>
</evidence>
<dbReference type="Proteomes" id="UP000015105">
    <property type="component" value="Chromosome 5D"/>
</dbReference>
<reference evidence="3" key="5">
    <citation type="journal article" date="2021" name="G3 (Bethesda)">
        <title>Aegilops tauschii genome assembly Aet v5.0 features greater sequence contiguity and improved annotation.</title>
        <authorList>
            <person name="Wang L."/>
            <person name="Zhu T."/>
            <person name="Rodriguez J.C."/>
            <person name="Deal K.R."/>
            <person name="Dubcovsky J."/>
            <person name="McGuire P.E."/>
            <person name="Lux T."/>
            <person name="Spannagl M."/>
            <person name="Mayer K.F.X."/>
            <person name="Baldrich P."/>
            <person name="Meyers B.C."/>
            <person name="Huo N."/>
            <person name="Gu Y.Q."/>
            <person name="Zhou H."/>
            <person name="Devos K.M."/>
            <person name="Bennetzen J.L."/>
            <person name="Unver T."/>
            <person name="Budak H."/>
            <person name="Gulick P.J."/>
            <person name="Galiba G."/>
            <person name="Kalapos B."/>
            <person name="Nelson D.R."/>
            <person name="Li P."/>
            <person name="You F.M."/>
            <person name="Luo M.C."/>
            <person name="Dvorak J."/>
        </authorList>
    </citation>
    <scope>NUCLEOTIDE SEQUENCE [LARGE SCALE GENOMIC DNA]</scope>
    <source>
        <strain evidence="3">cv. AL8/78</strain>
    </source>
</reference>
<name>A0A453JH84_AEGTS</name>
<feature type="chain" id="PRO_5019162884" evidence="2">
    <location>
        <begin position="42"/>
        <end position="188"/>
    </location>
</feature>
<dbReference type="EnsemblPlants" id="AET5Gv20056800.2">
    <property type="protein sequence ID" value="AET5Gv20056800.2"/>
    <property type="gene ID" value="AET5Gv20056800"/>
</dbReference>
<evidence type="ECO:0000256" key="2">
    <source>
        <dbReference type="SAM" id="SignalP"/>
    </source>
</evidence>
<evidence type="ECO:0000313" key="4">
    <source>
        <dbReference type="Proteomes" id="UP000015105"/>
    </source>
</evidence>
<dbReference type="Gramene" id="AET5Gv20056800.2">
    <property type="protein sequence ID" value="AET5Gv20056800.2"/>
    <property type="gene ID" value="AET5Gv20056800"/>
</dbReference>
<evidence type="ECO:0000313" key="3">
    <source>
        <dbReference type="EnsemblPlants" id="AET5Gv20056800.2"/>
    </source>
</evidence>
<proteinExistence type="predicted"/>
<reference evidence="4" key="1">
    <citation type="journal article" date="2014" name="Science">
        <title>Ancient hybridizations among the ancestral genomes of bread wheat.</title>
        <authorList>
            <consortium name="International Wheat Genome Sequencing Consortium,"/>
            <person name="Marcussen T."/>
            <person name="Sandve S.R."/>
            <person name="Heier L."/>
            <person name="Spannagl M."/>
            <person name="Pfeifer M."/>
            <person name="Jakobsen K.S."/>
            <person name="Wulff B.B."/>
            <person name="Steuernagel B."/>
            <person name="Mayer K.F."/>
            <person name="Olsen O.A."/>
        </authorList>
    </citation>
    <scope>NUCLEOTIDE SEQUENCE [LARGE SCALE GENOMIC DNA]</scope>
    <source>
        <strain evidence="4">cv. AL8/78</strain>
    </source>
</reference>
<accession>A0A453JH84</accession>
<reference evidence="3" key="4">
    <citation type="submission" date="2019-03" db="UniProtKB">
        <authorList>
            <consortium name="EnsemblPlants"/>
        </authorList>
    </citation>
    <scope>IDENTIFICATION</scope>
</reference>
<sequence length="188" mass="18784">SPSPTYITYSMAHNRMYPWSLALVALVLATSWMCSLQPCSADTMVPQPTTAAASADNVPVRPAASVPLGSPAPTPAATPATPAMATASKKIPLPVPVPETIPGAEGLGFGGGYGGQTVPGGGLGGFNGDQGFFGGCCGGFGYNGGPGYNNGPLFFNSAPATRLRLRMVATGNGFAPLLVAGAAAMFYA</sequence>
<organism evidence="3 4">
    <name type="scientific">Aegilops tauschii subsp. strangulata</name>
    <name type="common">Goatgrass</name>
    <dbReference type="NCBI Taxonomy" id="200361"/>
    <lineage>
        <taxon>Eukaryota</taxon>
        <taxon>Viridiplantae</taxon>
        <taxon>Streptophyta</taxon>
        <taxon>Embryophyta</taxon>
        <taxon>Tracheophyta</taxon>
        <taxon>Spermatophyta</taxon>
        <taxon>Magnoliopsida</taxon>
        <taxon>Liliopsida</taxon>
        <taxon>Poales</taxon>
        <taxon>Poaceae</taxon>
        <taxon>BOP clade</taxon>
        <taxon>Pooideae</taxon>
        <taxon>Triticodae</taxon>
        <taxon>Triticeae</taxon>
        <taxon>Triticinae</taxon>
        <taxon>Aegilops</taxon>
    </lineage>
</organism>
<reference evidence="4" key="2">
    <citation type="journal article" date="2017" name="Nat. Plants">
        <title>The Aegilops tauschii genome reveals multiple impacts of transposons.</title>
        <authorList>
            <person name="Zhao G."/>
            <person name="Zou C."/>
            <person name="Li K."/>
            <person name="Wang K."/>
            <person name="Li T."/>
            <person name="Gao L."/>
            <person name="Zhang X."/>
            <person name="Wang H."/>
            <person name="Yang Z."/>
            <person name="Liu X."/>
            <person name="Jiang W."/>
            <person name="Mao L."/>
            <person name="Kong X."/>
            <person name="Jiao Y."/>
            <person name="Jia J."/>
        </authorList>
    </citation>
    <scope>NUCLEOTIDE SEQUENCE [LARGE SCALE GENOMIC DNA]</scope>
    <source>
        <strain evidence="4">cv. AL8/78</strain>
    </source>
</reference>
<reference evidence="3" key="3">
    <citation type="journal article" date="2017" name="Nature">
        <title>Genome sequence of the progenitor of the wheat D genome Aegilops tauschii.</title>
        <authorList>
            <person name="Luo M.C."/>
            <person name="Gu Y.Q."/>
            <person name="Puiu D."/>
            <person name="Wang H."/>
            <person name="Twardziok S.O."/>
            <person name="Deal K.R."/>
            <person name="Huo N."/>
            <person name="Zhu T."/>
            <person name="Wang L."/>
            <person name="Wang Y."/>
            <person name="McGuire P.E."/>
            <person name="Liu S."/>
            <person name="Long H."/>
            <person name="Ramasamy R.K."/>
            <person name="Rodriguez J.C."/>
            <person name="Van S.L."/>
            <person name="Yuan L."/>
            <person name="Wang Z."/>
            <person name="Xia Z."/>
            <person name="Xiao L."/>
            <person name="Anderson O.D."/>
            <person name="Ouyang S."/>
            <person name="Liang Y."/>
            <person name="Zimin A.V."/>
            <person name="Pertea G."/>
            <person name="Qi P."/>
            <person name="Bennetzen J.L."/>
            <person name="Dai X."/>
            <person name="Dawson M.W."/>
            <person name="Muller H.G."/>
            <person name="Kugler K."/>
            <person name="Rivarola-Duarte L."/>
            <person name="Spannagl M."/>
            <person name="Mayer K.F.X."/>
            <person name="Lu F.H."/>
            <person name="Bevan M.W."/>
            <person name="Leroy P."/>
            <person name="Li P."/>
            <person name="You F.M."/>
            <person name="Sun Q."/>
            <person name="Liu Z."/>
            <person name="Lyons E."/>
            <person name="Wicker T."/>
            <person name="Salzberg S.L."/>
            <person name="Devos K.M."/>
            <person name="Dvorak J."/>
        </authorList>
    </citation>
    <scope>NUCLEOTIDE SEQUENCE [LARGE SCALE GENOMIC DNA]</scope>
    <source>
        <strain evidence="3">cv. AL8/78</strain>
    </source>
</reference>
<feature type="region of interest" description="Disordered" evidence="1">
    <location>
        <begin position="64"/>
        <end position="85"/>
    </location>
</feature>
<keyword evidence="2" id="KW-0732">Signal</keyword>
<dbReference type="AlphaFoldDB" id="A0A453JH84"/>